<dbReference type="InterPro" id="IPR019734">
    <property type="entry name" value="TPR_rpt"/>
</dbReference>
<evidence type="ECO:0000313" key="5">
    <source>
        <dbReference type="Proteomes" id="UP000239735"/>
    </source>
</evidence>
<organism evidence="4 5">
    <name type="scientific">Candidatus Sulfuritelmatomonas gaucii</name>
    <dbReference type="NCBI Taxonomy" id="2043161"/>
    <lineage>
        <taxon>Bacteria</taxon>
        <taxon>Pseudomonadati</taxon>
        <taxon>Acidobacteriota</taxon>
        <taxon>Terriglobia</taxon>
        <taxon>Terriglobales</taxon>
        <taxon>Acidobacteriaceae</taxon>
        <taxon>Candidatus Sulfuritelmatomonas</taxon>
    </lineage>
</organism>
<feature type="region of interest" description="Disordered" evidence="2">
    <location>
        <begin position="66"/>
        <end position="99"/>
    </location>
</feature>
<feature type="repeat" description="TPR" evidence="1">
    <location>
        <begin position="670"/>
        <end position="703"/>
    </location>
</feature>
<keyword evidence="3" id="KW-0472">Membrane</keyword>
<keyword evidence="3" id="KW-0812">Transmembrane</keyword>
<dbReference type="InterPro" id="IPR011990">
    <property type="entry name" value="TPR-like_helical_dom_sf"/>
</dbReference>
<feature type="transmembrane region" description="Helical" evidence="3">
    <location>
        <begin position="12"/>
        <end position="28"/>
    </location>
</feature>
<proteinExistence type="predicted"/>
<dbReference type="PROSITE" id="PS50005">
    <property type="entry name" value="TPR"/>
    <property type="match status" value="6"/>
</dbReference>
<dbReference type="AlphaFoldDB" id="A0A2N9LC35"/>
<dbReference type="SUPFAM" id="SSF48452">
    <property type="entry name" value="TPR-like"/>
    <property type="match status" value="4"/>
</dbReference>
<evidence type="ECO:0000256" key="1">
    <source>
        <dbReference type="PROSITE-ProRule" id="PRU00339"/>
    </source>
</evidence>
<keyword evidence="3" id="KW-1133">Transmembrane helix</keyword>
<protein>
    <submittedName>
        <fullName evidence="4">Uncharacterized protein</fullName>
    </submittedName>
</protein>
<feature type="repeat" description="TPR" evidence="1">
    <location>
        <begin position="308"/>
        <end position="341"/>
    </location>
</feature>
<feature type="compositionally biased region" description="Low complexity" evidence="2">
    <location>
        <begin position="66"/>
        <end position="97"/>
    </location>
</feature>
<dbReference type="Pfam" id="PF13429">
    <property type="entry name" value="TPR_15"/>
    <property type="match status" value="1"/>
</dbReference>
<dbReference type="Gene3D" id="1.25.40.10">
    <property type="entry name" value="Tetratricopeptide repeat domain"/>
    <property type="match status" value="5"/>
</dbReference>
<gene>
    <name evidence="4" type="ORF">SBA5_30052</name>
</gene>
<feature type="repeat" description="TPR" evidence="1">
    <location>
        <begin position="459"/>
        <end position="492"/>
    </location>
</feature>
<name>A0A2N9LC35_9BACT</name>
<feature type="repeat" description="TPR" evidence="1">
    <location>
        <begin position="377"/>
        <end position="410"/>
    </location>
</feature>
<accession>A0A2N9LC35</accession>
<sequence length="774" mass="85340">MLRTAACAALQFLENILTVLWLGAWGIPYMMKKNLALPTIGVKFAAALLVLTPLLPLSAQNAPASGAAATSTEGQAKQPVAAPAQAASAKPAQTAPALNQNSLAPMTATESKRAQAYYHLGLASIYADDATSEGRTDEANKAIEEYKMALNDDPDSTELNDGLADLYFHIPGHEHDAEVAARAEVKRDPSDIDAHRLLGRIYLRELGQGENGVSSTSQPGNVLDEAIAEFEKIVALQPKSVEDHMVLGQLYRVKHQPDKAEAELKTAQAIEPESEEVVLNMAQLYAESGNLKQAAKAIEDVPMDGRSPKMEFTLGALYEQMKKSNDAITAYQRAEQMEPGDLQTMDALAQALLSDNQLDEALKEYKALAEADPDNSLDALVHIGEIQRRQGKYDEALATIRKARKFDPTSLEAGFNEGLVLDILGRLDEAAQTYQSLLDQNTLTHANGAYTDEEKNNRSIFLERLGGVYEEQSKTDEAISIYQKMIDLGGSYAVRGYQEEVDVYRNAHQFDKSLEVARKAAASNPKDPDLQLMLAGEIADQGHPDDGLAMAKNQLNGATPDQQRGVWLAIGQINVRLHRWKDAEDALDKAEPLAVKKEDRTYLFFLKGELAERQKHSEQAEQYFQQALTLDPENAMTLNYLGYMWADKGEKLPEALKMIRKAVDIEPMNGAYLDSLGWVYFKMGEYELAEDNLRSAVSRDQTDPTVHMHLGDLYEKTGRIRLAAAQWELSLADFAKSSPADIEQSDVAKVQKKLESARMRLAKEDSSVGQVKQE</sequence>
<reference evidence="5" key="1">
    <citation type="submission" date="2018-02" db="EMBL/GenBank/DDBJ databases">
        <authorList>
            <person name="Hausmann B."/>
        </authorList>
    </citation>
    <scope>NUCLEOTIDE SEQUENCE [LARGE SCALE GENOMIC DNA]</scope>
    <source>
        <strain evidence="5">Peat soil MAG SbA5</strain>
    </source>
</reference>
<dbReference type="Pfam" id="PF13432">
    <property type="entry name" value="TPR_16"/>
    <property type="match status" value="2"/>
</dbReference>
<evidence type="ECO:0000256" key="3">
    <source>
        <dbReference type="SAM" id="Phobius"/>
    </source>
</evidence>
<dbReference type="PANTHER" id="PTHR12558">
    <property type="entry name" value="CELL DIVISION CYCLE 16,23,27"/>
    <property type="match status" value="1"/>
</dbReference>
<dbReference type="PANTHER" id="PTHR12558:SF13">
    <property type="entry name" value="CELL DIVISION CYCLE PROTEIN 27 HOMOLOG"/>
    <property type="match status" value="1"/>
</dbReference>
<feature type="repeat" description="TPR" evidence="1">
    <location>
        <begin position="342"/>
        <end position="375"/>
    </location>
</feature>
<evidence type="ECO:0000256" key="2">
    <source>
        <dbReference type="SAM" id="MobiDB-lite"/>
    </source>
</evidence>
<evidence type="ECO:0000313" key="4">
    <source>
        <dbReference type="EMBL" id="SPE20847.1"/>
    </source>
</evidence>
<dbReference type="EMBL" id="OKRB01000086">
    <property type="protein sequence ID" value="SPE20847.1"/>
    <property type="molecule type" value="Genomic_DNA"/>
</dbReference>
<keyword evidence="1" id="KW-0802">TPR repeat</keyword>
<dbReference type="SMART" id="SM00028">
    <property type="entry name" value="TPR"/>
    <property type="match status" value="12"/>
</dbReference>
<feature type="repeat" description="TPR" evidence="1">
    <location>
        <begin position="601"/>
        <end position="634"/>
    </location>
</feature>
<dbReference type="Proteomes" id="UP000239735">
    <property type="component" value="Unassembled WGS sequence"/>
</dbReference>
<dbReference type="Pfam" id="PF14559">
    <property type="entry name" value="TPR_19"/>
    <property type="match status" value="1"/>
</dbReference>